<reference evidence="8 9" key="1">
    <citation type="journal article" date="2019" name="Int. J. Syst. Evol. Microbiol.">
        <title>The Global Catalogue of Microorganisms (GCM) 10K type strain sequencing project: providing services to taxonomists for standard genome sequencing and annotation.</title>
        <authorList>
            <consortium name="The Broad Institute Genomics Platform"/>
            <consortium name="The Broad Institute Genome Sequencing Center for Infectious Disease"/>
            <person name="Wu L."/>
            <person name="Ma J."/>
        </authorList>
    </citation>
    <scope>NUCLEOTIDE SEQUENCE [LARGE SCALE GENOMIC DNA]</scope>
    <source>
        <strain evidence="8 9">CGMCC 1.12230</strain>
    </source>
</reference>
<keyword evidence="2" id="KW-1003">Cell membrane</keyword>
<organism evidence="8 9">
    <name type="scientific">Haloarchaeobius amylolyticus</name>
    <dbReference type="NCBI Taxonomy" id="1198296"/>
    <lineage>
        <taxon>Archaea</taxon>
        <taxon>Methanobacteriati</taxon>
        <taxon>Methanobacteriota</taxon>
        <taxon>Stenosarchaea group</taxon>
        <taxon>Halobacteria</taxon>
        <taxon>Halobacteriales</taxon>
        <taxon>Halorubellaceae</taxon>
        <taxon>Haloarchaeobius</taxon>
    </lineage>
</organism>
<dbReference type="SUPFAM" id="SSF103473">
    <property type="entry name" value="MFS general substrate transporter"/>
    <property type="match status" value="1"/>
</dbReference>
<dbReference type="PROSITE" id="PS50850">
    <property type="entry name" value="MFS"/>
    <property type="match status" value="1"/>
</dbReference>
<keyword evidence="4 6" id="KW-1133">Transmembrane helix</keyword>
<dbReference type="Gene3D" id="1.20.1250.20">
    <property type="entry name" value="MFS general substrate transporter like domains"/>
    <property type="match status" value="2"/>
</dbReference>
<comment type="caution">
    <text evidence="8">The sequence shown here is derived from an EMBL/GenBank/DDBJ whole genome shotgun (WGS) entry which is preliminary data.</text>
</comment>
<protein>
    <submittedName>
        <fullName evidence="8">MFS transporter</fullName>
    </submittedName>
</protein>
<evidence type="ECO:0000256" key="2">
    <source>
        <dbReference type="ARBA" id="ARBA00022475"/>
    </source>
</evidence>
<dbReference type="Proteomes" id="UP001597076">
    <property type="component" value="Unassembled WGS sequence"/>
</dbReference>
<evidence type="ECO:0000256" key="4">
    <source>
        <dbReference type="ARBA" id="ARBA00022989"/>
    </source>
</evidence>
<evidence type="ECO:0000256" key="6">
    <source>
        <dbReference type="SAM" id="Phobius"/>
    </source>
</evidence>
<dbReference type="InterPro" id="IPR050189">
    <property type="entry name" value="MFS_Efflux_Transporters"/>
</dbReference>
<sequence length="385" mass="40337">MSRARLFGSLCGLVFLLNLARIVFAPLLDVFIAEFAIGEATAGLIATLVWVGSASLRLPTGWVLTKVPRHRVVVASGIVLAASSAFAATATTVPHLMAGAFLMGVASGIYFVSANPLLSELYPSRVGRVMGIHGAASQLAAVIAAPFVALSLLVDWRLALWVIAAGAALGTAYTWIAAKGTEMPTAGRADRQFVAGALSEWRIIVTALALVGAAVFVWQGVFNFYELYMQSKGLSDRTAGTMLTLVFAAGVPAFYVGGDLADRFPHVPYLLGIVGTFAACLVALTLVEGLFALVVLTALLGFVVHALFPAADTYLLDTLPDSTRGSAYAVFSSVWMLTQSLGSWTVGLILERGYAYDAVFATAALCLGVSVIGLAILERAGRLPS</sequence>
<dbReference type="PANTHER" id="PTHR43124:SF3">
    <property type="entry name" value="CHLORAMPHENICOL EFFLUX PUMP RV0191"/>
    <property type="match status" value="1"/>
</dbReference>
<evidence type="ECO:0000256" key="5">
    <source>
        <dbReference type="ARBA" id="ARBA00023136"/>
    </source>
</evidence>
<feature type="transmembrane region" description="Helical" evidence="6">
    <location>
        <begin position="30"/>
        <end position="51"/>
    </location>
</feature>
<feature type="transmembrane region" description="Helical" evidence="6">
    <location>
        <begin position="269"/>
        <end position="287"/>
    </location>
</feature>
<accession>A0ABD6BKC9</accession>
<feature type="transmembrane region" description="Helical" evidence="6">
    <location>
        <begin position="356"/>
        <end position="377"/>
    </location>
</feature>
<comment type="subcellular location">
    <subcellularLocation>
        <location evidence="1">Cell membrane</location>
        <topology evidence="1">Multi-pass membrane protein</topology>
    </subcellularLocation>
</comment>
<dbReference type="Pfam" id="PF07690">
    <property type="entry name" value="MFS_1"/>
    <property type="match status" value="1"/>
</dbReference>
<feature type="transmembrane region" description="Helical" evidence="6">
    <location>
        <begin position="158"/>
        <end position="178"/>
    </location>
</feature>
<feature type="domain" description="Major facilitator superfamily (MFS) profile" evidence="7">
    <location>
        <begin position="4"/>
        <end position="382"/>
    </location>
</feature>
<dbReference type="GO" id="GO:0005886">
    <property type="term" value="C:plasma membrane"/>
    <property type="evidence" value="ECO:0007669"/>
    <property type="project" value="UniProtKB-SubCell"/>
</dbReference>
<name>A0ABD6BKC9_9EURY</name>
<feature type="transmembrane region" description="Helical" evidence="6">
    <location>
        <begin position="293"/>
        <end position="316"/>
    </location>
</feature>
<dbReference type="EMBL" id="JBHUDI010000011">
    <property type="protein sequence ID" value="MFD1565548.1"/>
    <property type="molecule type" value="Genomic_DNA"/>
</dbReference>
<dbReference type="InterPro" id="IPR036259">
    <property type="entry name" value="MFS_trans_sf"/>
</dbReference>
<proteinExistence type="predicted"/>
<dbReference type="InterPro" id="IPR011701">
    <property type="entry name" value="MFS"/>
</dbReference>
<gene>
    <name evidence="8" type="ORF">ACFR99_18600</name>
</gene>
<feature type="transmembrane region" description="Helical" evidence="6">
    <location>
        <begin position="130"/>
        <end position="152"/>
    </location>
</feature>
<feature type="transmembrane region" description="Helical" evidence="6">
    <location>
        <begin position="328"/>
        <end position="350"/>
    </location>
</feature>
<feature type="transmembrane region" description="Helical" evidence="6">
    <location>
        <begin position="238"/>
        <end position="257"/>
    </location>
</feature>
<feature type="transmembrane region" description="Helical" evidence="6">
    <location>
        <begin position="72"/>
        <end position="90"/>
    </location>
</feature>
<dbReference type="RefSeq" id="WP_390290678.1">
    <property type="nucleotide sequence ID" value="NZ_JBHUDI010000011.1"/>
</dbReference>
<feature type="transmembrane region" description="Helical" evidence="6">
    <location>
        <begin position="199"/>
        <end position="218"/>
    </location>
</feature>
<evidence type="ECO:0000256" key="1">
    <source>
        <dbReference type="ARBA" id="ARBA00004651"/>
    </source>
</evidence>
<dbReference type="AlphaFoldDB" id="A0ABD6BKC9"/>
<keyword evidence="5 6" id="KW-0472">Membrane</keyword>
<evidence type="ECO:0000313" key="9">
    <source>
        <dbReference type="Proteomes" id="UP001597076"/>
    </source>
</evidence>
<dbReference type="InterPro" id="IPR020846">
    <property type="entry name" value="MFS_dom"/>
</dbReference>
<keyword evidence="3 6" id="KW-0812">Transmembrane</keyword>
<dbReference type="PANTHER" id="PTHR43124">
    <property type="entry name" value="PURINE EFFLUX PUMP PBUE"/>
    <property type="match status" value="1"/>
</dbReference>
<keyword evidence="9" id="KW-1185">Reference proteome</keyword>
<evidence type="ECO:0000256" key="3">
    <source>
        <dbReference type="ARBA" id="ARBA00022692"/>
    </source>
</evidence>
<evidence type="ECO:0000259" key="7">
    <source>
        <dbReference type="PROSITE" id="PS50850"/>
    </source>
</evidence>
<evidence type="ECO:0000313" key="8">
    <source>
        <dbReference type="EMBL" id="MFD1565548.1"/>
    </source>
</evidence>